<evidence type="ECO:0000313" key="1">
    <source>
        <dbReference type="EMBL" id="CAK9235143.1"/>
    </source>
</evidence>
<reference evidence="1" key="1">
    <citation type="submission" date="2024-02" db="EMBL/GenBank/DDBJ databases">
        <authorList>
            <consortium name="ELIXIR-Norway"/>
            <consortium name="Elixir Norway"/>
        </authorList>
    </citation>
    <scope>NUCLEOTIDE SEQUENCE</scope>
</reference>
<sequence>MKIRKNPPTALAASVSCLYTRTQCQLQLCNPLRLYLVFNINKCQGRQRVARISSSLNPQGAMDFSMEEEEVGPDVTAAPPPTPGRIDILVTKDVITRLDLTPAHEVFRKYVEPPDDPQELFKRTVGFVLDYERDDPLDPRELSEYPDIRLWFVRLDAAYPWLPIVLDWRAGELSRYVAMLVPHQMSRQLGLVFNPEALELFAMNKLFLLYTWLNARKVPKPAVRINDMMRILGFGISEQLYSLLEELPHP</sequence>
<organism evidence="1 2">
    <name type="scientific">Sphagnum troendelagicum</name>
    <dbReference type="NCBI Taxonomy" id="128251"/>
    <lineage>
        <taxon>Eukaryota</taxon>
        <taxon>Viridiplantae</taxon>
        <taxon>Streptophyta</taxon>
        <taxon>Embryophyta</taxon>
        <taxon>Bryophyta</taxon>
        <taxon>Sphagnophytina</taxon>
        <taxon>Sphagnopsida</taxon>
        <taxon>Sphagnales</taxon>
        <taxon>Sphagnaceae</taxon>
        <taxon>Sphagnum</taxon>
    </lineage>
</organism>
<dbReference type="InterPro" id="IPR014946">
    <property type="entry name" value="CRR6"/>
</dbReference>
<keyword evidence="2" id="KW-1185">Reference proteome</keyword>
<dbReference type="PANTHER" id="PTHR35724">
    <property type="entry name" value="PROTEIN CHLORORESPIRATORY REDUCTION 6, CHLOROPLASTIC"/>
    <property type="match status" value="1"/>
</dbReference>
<evidence type="ECO:0000313" key="2">
    <source>
        <dbReference type="Proteomes" id="UP001497512"/>
    </source>
</evidence>
<dbReference type="NCBIfam" id="NF038024">
    <property type="entry name" value="CRR6_slr1097"/>
    <property type="match status" value="1"/>
</dbReference>
<dbReference type="PANTHER" id="PTHR35724:SF1">
    <property type="entry name" value="PROTEIN CHLORORESPIRATORY REDUCTION 6, CHLOROPLASTIC"/>
    <property type="match status" value="1"/>
</dbReference>
<dbReference type="Pfam" id="PF08847">
    <property type="entry name" value="Crr6"/>
    <property type="match status" value="1"/>
</dbReference>
<evidence type="ECO:0008006" key="3">
    <source>
        <dbReference type="Google" id="ProtNLM"/>
    </source>
</evidence>
<protein>
    <recommendedName>
        <fullName evidence="3">Chlororespiratory reduction 6</fullName>
    </recommendedName>
</protein>
<dbReference type="Proteomes" id="UP001497512">
    <property type="component" value="Chromosome 8"/>
</dbReference>
<name>A0ABP0V1B1_9BRYO</name>
<dbReference type="PROSITE" id="PS51257">
    <property type="entry name" value="PROKAR_LIPOPROTEIN"/>
    <property type="match status" value="1"/>
</dbReference>
<gene>
    <name evidence="1" type="ORF">CSSPTR1EN2_LOCUS22569</name>
</gene>
<accession>A0ABP0V1B1</accession>
<proteinExistence type="predicted"/>
<dbReference type="EMBL" id="OZ019900">
    <property type="protein sequence ID" value="CAK9235143.1"/>
    <property type="molecule type" value="Genomic_DNA"/>
</dbReference>